<sequence length="173" mass="17835">MSPERTLDEDSSDGASDHLIADETIEEELLEEETVIGVSNSGSGADATIVGDHVTVETSSPVPSPGAETTVSSHLGSTTSGGTGSVPEGEINPTIDPIGKASGSTMVLSPIPLDQSMMHQQIIHLQSQQQHTVNYTINNNNTSFKNHNNSTGTSGAKNILISSNTTSSGTSSS</sequence>
<evidence type="ECO:0000313" key="2">
    <source>
        <dbReference type="EnsemblMetazoa" id="ACUA013924-PA"/>
    </source>
</evidence>
<feature type="compositionally biased region" description="Low complexity" evidence="1">
    <location>
        <begin position="69"/>
        <end position="78"/>
    </location>
</feature>
<dbReference type="EnsemblMetazoa" id="ACUA013924-RA">
    <property type="protein sequence ID" value="ACUA013924-PA"/>
    <property type="gene ID" value="ACUA013924"/>
</dbReference>
<dbReference type="VEuPathDB" id="VectorBase:ACUA013924"/>
<dbReference type="EMBL" id="AXCM01004693">
    <property type="status" value="NOT_ANNOTATED_CDS"/>
    <property type="molecule type" value="Genomic_DNA"/>
</dbReference>
<name>A0A182MB29_9DIPT</name>
<reference evidence="2" key="2">
    <citation type="submission" date="2020-05" db="UniProtKB">
        <authorList>
            <consortium name="EnsemblMetazoa"/>
        </authorList>
    </citation>
    <scope>IDENTIFICATION</scope>
    <source>
        <strain evidence="2">A-37</strain>
    </source>
</reference>
<feature type="region of interest" description="Disordered" evidence="1">
    <location>
        <begin position="144"/>
        <end position="173"/>
    </location>
</feature>
<organism evidence="2 3">
    <name type="scientific">Anopheles culicifacies</name>
    <dbReference type="NCBI Taxonomy" id="139723"/>
    <lineage>
        <taxon>Eukaryota</taxon>
        <taxon>Metazoa</taxon>
        <taxon>Ecdysozoa</taxon>
        <taxon>Arthropoda</taxon>
        <taxon>Hexapoda</taxon>
        <taxon>Insecta</taxon>
        <taxon>Pterygota</taxon>
        <taxon>Neoptera</taxon>
        <taxon>Endopterygota</taxon>
        <taxon>Diptera</taxon>
        <taxon>Nematocera</taxon>
        <taxon>Culicoidea</taxon>
        <taxon>Culicidae</taxon>
        <taxon>Anophelinae</taxon>
        <taxon>Anopheles</taxon>
        <taxon>culicifacies species complex</taxon>
    </lineage>
</organism>
<feature type="region of interest" description="Disordered" evidence="1">
    <location>
        <begin position="56"/>
        <end position="93"/>
    </location>
</feature>
<dbReference type="STRING" id="139723.A0A182MB29"/>
<dbReference type="AlphaFoldDB" id="A0A182MB29"/>
<reference evidence="3" key="1">
    <citation type="submission" date="2013-09" db="EMBL/GenBank/DDBJ databases">
        <title>The Genome Sequence of Anopheles culicifacies species A.</title>
        <authorList>
            <consortium name="The Broad Institute Genomics Platform"/>
            <person name="Neafsey D.E."/>
            <person name="Besansky N."/>
            <person name="Howell P."/>
            <person name="Walton C."/>
            <person name="Young S.K."/>
            <person name="Zeng Q."/>
            <person name="Gargeya S."/>
            <person name="Fitzgerald M."/>
            <person name="Haas B."/>
            <person name="Abouelleil A."/>
            <person name="Allen A.W."/>
            <person name="Alvarado L."/>
            <person name="Arachchi H.M."/>
            <person name="Berlin A.M."/>
            <person name="Chapman S.B."/>
            <person name="Gainer-Dewar J."/>
            <person name="Goldberg J."/>
            <person name="Griggs A."/>
            <person name="Gujja S."/>
            <person name="Hansen M."/>
            <person name="Howarth C."/>
            <person name="Imamovic A."/>
            <person name="Ireland A."/>
            <person name="Larimer J."/>
            <person name="McCowan C."/>
            <person name="Murphy C."/>
            <person name="Pearson M."/>
            <person name="Poon T.W."/>
            <person name="Priest M."/>
            <person name="Roberts A."/>
            <person name="Saif S."/>
            <person name="Shea T."/>
            <person name="Sisk P."/>
            <person name="Sykes S."/>
            <person name="Wortman J."/>
            <person name="Nusbaum C."/>
            <person name="Birren B."/>
        </authorList>
    </citation>
    <scope>NUCLEOTIDE SEQUENCE [LARGE SCALE GENOMIC DNA]</scope>
    <source>
        <strain evidence="3">A-37</strain>
    </source>
</reference>
<evidence type="ECO:0000256" key="1">
    <source>
        <dbReference type="SAM" id="MobiDB-lite"/>
    </source>
</evidence>
<feature type="region of interest" description="Disordered" evidence="1">
    <location>
        <begin position="1"/>
        <end position="22"/>
    </location>
</feature>
<proteinExistence type="predicted"/>
<keyword evidence="3" id="KW-1185">Reference proteome</keyword>
<feature type="compositionally biased region" description="Low complexity" evidence="1">
    <location>
        <begin position="162"/>
        <end position="173"/>
    </location>
</feature>
<evidence type="ECO:0000313" key="3">
    <source>
        <dbReference type="Proteomes" id="UP000075883"/>
    </source>
</evidence>
<accession>A0A182MB29</accession>
<protein>
    <submittedName>
        <fullName evidence="2">Uncharacterized protein</fullName>
    </submittedName>
</protein>
<dbReference type="Proteomes" id="UP000075883">
    <property type="component" value="Unassembled WGS sequence"/>
</dbReference>